<dbReference type="AlphaFoldDB" id="I2N599"/>
<dbReference type="PANTHER" id="PTHR42973:SF39">
    <property type="entry name" value="FAD-BINDING PCMH-TYPE DOMAIN-CONTAINING PROTEIN"/>
    <property type="match status" value="1"/>
</dbReference>
<dbReference type="GO" id="GO:0016491">
    <property type="term" value="F:oxidoreductase activity"/>
    <property type="evidence" value="ECO:0007669"/>
    <property type="project" value="UniProtKB-KW"/>
</dbReference>
<dbReference type="PROSITE" id="PS51318">
    <property type="entry name" value="TAT"/>
    <property type="match status" value="1"/>
</dbReference>
<dbReference type="PROSITE" id="PS51387">
    <property type="entry name" value="FAD_PCMH"/>
    <property type="match status" value="1"/>
</dbReference>
<dbReference type="InterPro" id="IPR006094">
    <property type="entry name" value="Oxid_FAD_bind_N"/>
</dbReference>
<dbReference type="InterPro" id="IPR050416">
    <property type="entry name" value="FAD-linked_Oxidoreductase"/>
</dbReference>
<dbReference type="Pfam" id="PF08031">
    <property type="entry name" value="BBE"/>
    <property type="match status" value="1"/>
</dbReference>
<evidence type="ECO:0000256" key="4">
    <source>
        <dbReference type="ARBA" id="ARBA00022827"/>
    </source>
</evidence>
<keyword evidence="3" id="KW-0285">Flavoprotein</keyword>
<evidence type="ECO:0000313" key="7">
    <source>
        <dbReference type="Proteomes" id="UP000005940"/>
    </source>
</evidence>
<protein>
    <submittedName>
        <fullName evidence="6">FAD-binding protein</fullName>
    </submittedName>
</protein>
<dbReference type="Pfam" id="PF01565">
    <property type="entry name" value="FAD_binding_4"/>
    <property type="match status" value="1"/>
</dbReference>
<evidence type="ECO:0000313" key="6">
    <source>
        <dbReference type="EMBL" id="QKM67752.1"/>
    </source>
</evidence>
<evidence type="ECO:0000256" key="3">
    <source>
        <dbReference type="ARBA" id="ARBA00022630"/>
    </source>
</evidence>
<comment type="similarity">
    <text evidence="2">Belongs to the oxygen-dependent FAD-linked oxidoreductase family.</text>
</comment>
<dbReference type="PANTHER" id="PTHR42973">
    <property type="entry name" value="BINDING OXIDOREDUCTASE, PUTATIVE (AFU_ORTHOLOGUE AFUA_1G17690)-RELATED"/>
    <property type="match status" value="1"/>
</dbReference>
<dbReference type="GO" id="GO:0071949">
    <property type="term" value="F:FAD binding"/>
    <property type="evidence" value="ECO:0007669"/>
    <property type="project" value="InterPro"/>
</dbReference>
<dbReference type="RefSeq" id="WP_006346917.1">
    <property type="nucleotide sequence ID" value="NZ_CP029159.1"/>
</dbReference>
<name>I2N599_STRT9</name>
<keyword evidence="5" id="KW-0560">Oxidoreductase</keyword>
<dbReference type="InterPro" id="IPR012951">
    <property type="entry name" value="BBE"/>
</dbReference>
<organism evidence="6 7">
    <name type="scientific">Streptomyces tsukubensis (strain DSM 42081 / NBRC 108919 / NRRL 18488 / 9993)</name>
    <dbReference type="NCBI Taxonomy" id="1114943"/>
    <lineage>
        <taxon>Bacteria</taxon>
        <taxon>Bacillati</taxon>
        <taxon>Actinomycetota</taxon>
        <taxon>Actinomycetes</taxon>
        <taxon>Kitasatosporales</taxon>
        <taxon>Streptomycetaceae</taxon>
        <taxon>Streptomyces</taxon>
    </lineage>
</organism>
<dbReference type="EMBL" id="CP029159">
    <property type="protein sequence ID" value="QKM67752.1"/>
    <property type="molecule type" value="Genomic_DNA"/>
</dbReference>
<dbReference type="Proteomes" id="UP000005940">
    <property type="component" value="Chromosome"/>
</dbReference>
<evidence type="ECO:0000256" key="5">
    <source>
        <dbReference type="ARBA" id="ARBA00023002"/>
    </source>
</evidence>
<evidence type="ECO:0000256" key="2">
    <source>
        <dbReference type="ARBA" id="ARBA00005466"/>
    </source>
</evidence>
<comment type="cofactor">
    <cofactor evidence="1">
        <name>FAD</name>
        <dbReference type="ChEBI" id="CHEBI:57692"/>
    </cofactor>
</comment>
<reference evidence="6 7" key="1">
    <citation type="journal article" date="2012" name="J. Bacteriol.">
        <title>Draft genome of Streptomyces tsukubaensis NRRL 18488, the producer of the clinically important immunosuppressant tacrolimus (FK506).</title>
        <authorList>
            <person name="Barreiro C."/>
            <person name="Prieto C."/>
            <person name="Sola-Landa A."/>
            <person name="Solera E."/>
            <person name="Martinez-Castro M."/>
            <person name="Perez-Redondo R."/>
            <person name="Garcia-Estrada C."/>
            <person name="Aparicio J.F."/>
            <person name="Fernandez-Martinez L.T."/>
            <person name="Santos-Aberturas J."/>
            <person name="Salehi-Najafabadi Z."/>
            <person name="Rodriguez-Garcia A."/>
            <person name="Tauch A."/>
            <person name="Martin J.F."/>
        </authorList>
    </citation>
    <scope>NUCLEOTIDE SEQUENCE [LARGE SCALE GENOMIC DNA]</scope>
    <source>
        <strain evidence="7">DSM 42081 / NBRC 108919 / NRRL 18488 / 9993</strain>
    </source>
</reference>
<accession>I2N599</accession>
<evidence type="ECO:0000256" key="1">
    <source>
        <dbReference type="ARBA" id="ARBA00001974"/>
    </source>
</evidence>
<dbReference type="InterPro" id="IPR036318">
    <property type="entry name" value="FAD-bd_PCMH-like_sf"/>
</dbReference>
<proteinExistence type="inferred from homology"/>
<dbReference type="InterPro" id="IPR016166">
    <property type="entry name" value="FAD-bd_PCMH"/>
</dbReference>
<dbReference type="InterPro" id="IPR006311">
    <property type="entry name" value="TAT_signal"/>
</dbReference>
<gene>
    <name evidence="6" type="ORF">STSU_011800</name>
</gene>
<dbReference type="InterPro" id="IPR016169">
    <property type="entry name" value="FAD-bd_PCMH_sub2"/>
</dbReference>
<sequence>MKDFSRRGFLASGAAAGGAVALSGAGTAVAAETRAGTAAETGAGDCLPVPPAKDIRPDDPRYAELNARGYNGRFSGRPESIRIVHRADHVVEAVDEALRTGRRIAVRSGGHCFEDFVDDPAVQLVVDVSEMKSVRYDPAHRAFAVESGATLGDVYRSLYLGWGVTVPAGACPGVGAGGHFAGGGYGGLSRRYGFVADHLYGVEVVVAGRDGRARLVRATRDPADPHHDLWWAHTGGGGGNFGIVTRYLMRSPGARGADPTTLLPRPPATIRSTTIGWSWADMTESAFVRILRNHGSWHERESGPGSRYAPLSSWFVLNHRAAGRFTLVASVDGSLPDGGKLLGEYAAAITADTGVRHETEESTALWMKSTLTADPYAGGRYPFKSKAGLLRTAWTETQIRTLHRHLNRGGDEHQASAVYLSTLGGRINTVPASATAIPHRDCLFSATYETSWWPGVSGDAQLAWVRELYRDVYADTGGVPVPGAAHGGAYINYPDADLADPRWNTSGVPWHAFYYRDNYPRLQRVKARWDPGNVFRHALSVRPPGR</sequence>
<dbReference type="Gene3D" id="3.40.462.20">
    <property type="match status" value="1"/>
</dbReference>
<dbReference type="SUPFAM" id="SSF56176">
    <property type="entry name" value="FAD-binding/transporter-associated domain-like"/>
    <property type="match status" value="1"/>
</dbReference>
<dbReference type="Gene3D" id="3.30.465.10">
    <property type="match status" value="1"/>
</dbReference>
<keyword evidence="4" id="KW-0274">FAD</keyword>
<keyword evidence="7" id="KW-1185">Reference proteome</keyword>